<gene>
    <name evidence="2" type="ORF">ONB1V03_LOCUS8020</name>
</gene>
<sequence>MKVVNGKAGQREMMENNSHTENGHELGTRATNTTDQDMIEYDQEQMIDIKATRRRQLFVELRQHRPQGG</sequence>
<dbReference type="Proteomes" id="UP000728032">
    <property type="component" value="Unassembled WGS sequence"/>
</dbReference>
<keyword evidence="3" id="KW-1185">Reference proteome</keyword>
<accession>A0A7R9QN01</accession>
<evidence type="ECO:0000313" key="3">
    <source>
        <dbReference type="Proteomes" id="UP000728032"/>
    </source>
</evidence>
<organism evidence="2">
    <name type="scientific">Oppiella nova</name>
    <dbReference type="NCBI Taxonomy" id="334625"/>
    <lineage>
        <taxon>Eukaryota</taxon>
        <taxon>Metazoa</taxon>
        <taxon>Ecdysozoa</taxon>
        <taxon>Arthropoda</taxon>
        <taxon>Chelicerata</taxon>
        <taxon>Arachnida</taxon>
        <taxon>Acari</taxon>
        <taxon>Acariformes</taxon>
        <taxon>Sarcoptiformes</taxon>
        <taxon>Oribatida</taxon>
        <taxon>Brachypylina</taxon>
        <taxon>Oppioidea</taxon>
        <taxon>Oppiidae</taxon>
        <taxon>Oppiella</taxon>
    </lineage>
</organism>
<protein>
    <submittedName>
        <fullName evidence="2">Uncharacterized protein</fullName>
    </submittedName>
</protein>
<dbReference type="AlphaFoldDB" id="A0A7R9QN01"/>
<reference evidence="2" key="1">
    <citation type="submission" date="2020-11" db="EMBL/GenBank/DDBJ databases">
        <authorList>
            <person name="Tran Van P."/>
        </authorList>
    </citation>
    <scope>NUCLEOTIDE SEQUENCE</scope>
</reference>
<proteinExistence type="predicted"/>
<dbReference type="EMBL" id="CAJPVJ010004362">
    <property type="protein sequence ID" value="CAG2168532.1"/>
    <property type="molecule type" value="Genomic_DNA"/>
</dbReference>
<name>A0A7R9QN01_9ACAR</name>
<dbReference type="EMBL" id="OC919187">
    <property type="protein sequence ID" value="CAD7650855.1"/>
    <property type="molecule type" value="Genomic_DNA"/>
</dbReference>
<feature type="region of interest" description="Disordered" evidence="1">
    <location>
        <begin position="1"/>
        <end position="31"/>
    </location>
</feature>
<evidence type="ECO:0000256" key="1">
    <source>
        <dbReference type="SAM" id="MobiDB-lite"/>
    </source>
</evidence>
<evidence type="ECO:0000313" key="2">
    <source>
        <dbReference type="EMBL" id="CAD7650855.1"/>
    </source>
</evidence>